<feature type="site" description="Important for catalytic activity, responsible for pKa modulation of the active site Glu and correct orientation of both the proton donor and substrate" evidence="5">
    <location>
        <position position="172"/>
    </location>
</feature>
<dbReference type="GO" id="GO:0004553">
    <property type="term" value="F:hydrolase activity, hydrolyzing O-glycosyl compounds"/>
    <property type="evidence" value="ECO:0007669"/>
    <property type="project" value="InterPro"/>
</dbReference>
<evidence type="ECO:0000256" key="2">
    <source>
        <dbReference type="ARBA" id="ARBA00022729"/>
    </source>
</evidence>
<dbReference type="RefSeq" id="WP_239077137.1">
    <property type="nucleotide sequence ID" value="NZ_BAAAZM010000026.1"/>
</dbReference>
<evidence type="ECO:0000256" key="5">
    <source>
        <dbReference type="PIRSR" id="PIRSR606710-2"/>
    </source>
</evidence>
<dbReference type="CDD" id="cd18820">
    <property type="entry name" value="GH43_LbAraf43-like"/>
    <property type="match status" value="1"/>
</dbReference>
<evidence type="ECO:0000313" key="9">
    <source>
        <dbReference type="Proteomes" id="UP000612808"/>
    </source>
</evidence>
<sequence length="491" mass="52850">MSLRLRVALVVAATVAVAAASTGIATATPTGPERRHTMTTRPVHRHAAVSTTFRNPLNPGPDPFMTWYQGYYYLSTTQGDAIRIWKARSLNQLLAAPATTVWTDTDPSRNKQLWAPEFSLVDGHWYVYYTADDGVDDHHRLYVLESSGTDPLGPYHLKAKLVPPGLDQWAIDPSLLRLGGRLYLGFSSIAAAGHNSLYLAPMSDPWTVSGPAVYLPAAGCASDTVREAPEFLHHGSTTYLVYSSCDTGKPDYQLWMKSLSDGKDPMVASNWVQHDGPVFGRNDSTGVYGPGHNGFFTSPDGSQTWIVYGAKNTANYTYEGRTTRAQRITFRADGSPDFGVPLAAGATQALPSGDPGSTQYWINDDNRSSGTGSVTYAGAWSSGSGCGTQCFWGDDHWTGNAGDTATFTFTGTRIALLSVRDTNYGLAAVSVDGGAETTIDLYSANRTGEQLNYLSPALSPGTHTLRVRNTGQRNASSTGTLVEIDRAEVYG</sequence>
<comment type="similarity">
    <text evidence="1 6">Belongs to the glycosyl hydrolase 43 family.</text>
</comment>
<keyword evidence="4 6" id="KW-0326">Glycosidase</keyword>
<comment type="caution">
    <text evidence="8">The sequence shown here is derived from an EMBL/GenBank/DDBJ whole genome shotgun (WGS) entry which is preliminary data.</text>
</comment>
<proteinExistence type="inferred from homology"/>
<accession>A0A8J3JCP3</accession>
<keyword evidence="2 7" id="KW-0732">Signal</keyword>
<evidence type="ECO:0000256" key="7">
    <source>
        <dbReference type="SAM" id="SignalP"/>
    </source>
</evidence>
<keyword evidence="9" id="KW-1185">Reference proteome</keyword>
<evidence type="ECO:0000256" key="1">
    <source>
        <dbReference type="ARBA" id="ARBA00009865"/>
    </source>
</evidence>
<dbReference type="EMBL" id="BOMB01000051">
    <property type="protein sequence ID" value="GID16022.1"/>
    <property type="molecule type" value="Genomic_DNA"/>
</dbReference>
<dbReference type="InterPro" id="IPR023296">
    <property type="entry name" value="Glyco_hydro_beta-prop_sf"/>
</dbReference>
<dbReference type="PANTHER" id="PTHR43817">
    <property type="entry name" value="GLYCOSYL HYDROLASE"/>
    <property type="match status" value="1"/>
</dbReference>
<keyword evidence="3 6" id="KW-0378">Hydrolase</keyword>
<evidence type="ECO:0000313" key="8">
    <source>
        <dbReference type="EMBL" id="GID16022.1"/>
    </source>
</evidence>
<name>A0A8J3JCP3_9ACTN</name>
<reference evidence="8" key="1">
    <citation type="submission" date="2021-01" db="EMBL/GenBank/DDBJ databases">
        <title>Whole genome shotgun sequence of Actinocatenispora rupis NBRC 107355.</title>
        <authorList>
            <person name="Komaki H."/>
            <person name="Tamura T."/>
        </authorList>
    </citation>
    <scope>NUCLEOTIDE SEQUENCE</scope>
    <source>
        <strain evidence="8">NBRC 107355</strain>
    </source>
</reference>
<gene>
    <name evidence="8" type="ORF">Aru02nite_69110</name>
</gene>
<dbReference type="PANTHER" id="PTHR43817:SF1">
    <property type="entry name" value="HYDROLASE, FAMILY 43, PUTATIVE (AFU_ORTHOLOGUE AFUA_3G01660)-RELATED"/>
    <property type="match status" value="1"/>
</dbReference>
<dbReference type="GO" id="GO:0005975">
    <property type="term" value="P:carbohydrate metabolic process"/>
    <property type="evidence" value="ECO:0007669"/>
    <property type="project" value="InterPro"/>
</dbReference>
<dbReference type="AlphaFoldDB" id="A0A8J3JCP3"/>
<dbReference type="Gene3D" id="2.115.10.20">
    <property type="entry name" value="Glycosyl hydrolase domain, family 43"/>
    <property type="match status" value="1"/>
</dbReference>
<feature type="signal peptide" evidence="7">
    <location>
        <begin position="1"/>
        <end position="27"/>
    </location>
</feature>
<dbReference type="Gene3D" id="2.60.120.260">
    <property type="entry name" value="Galactose-binding domain-like"/>
    <property type="match status" value="1"/>
</dbReference>
<evidence type="ECO:0000256" key="3">
    <source>
        <dbReference type="ARBA" id="ARBA00022801"/>
    </source>
</evidence>
<dbReference type="SUPFAM" id="SSF75005">
    <property type="entry name" value="Arabinanase/levansucrase/invertase"/>
    <property type="match status" value="1"/>
</dbReference>
<dbReference type="Proteomes" id="UP000612808">
    <property type="component" value="Unassembled WGS sequence"/>
</dbReference>
<organism evidence="8 9">
    <name type="scientific">Actinocatenispora rupis</name>
    <dbReference type="NCBI Taxonomy" id="519421"/>
    <lineage>
        <taxon>Bacteria</taxon>
        <taxon>Bacillati</taxon>
        <taxon>Actinomycetota</taxon>
        <taxon>Actinomycetes</taxon>
        <taxon>Micromonosporales</taxon>
        <taxon>Micromonosporaceae</taxon>
        <taxon>Actinocatenispora</taxon>
    </lineage>
</organism>
<dbReference type="Pfam" id="PF04616">
    <property type="entry name" value="Glyco_hydro_43"/>
    <property type="match status" value="1"/>
</dbReference>
<protein>
    <submittedName>
        <fullName evidence="8">Hydrolase</fullName>
    </submittedName>
</protein>
<dbReference type="InterPro" id="IPR006710">
    <property type="entry name" value="Glyco_hydro_43"/>
</dbReference>
<evidence type="ECO:0000256" key="6">
    <source>
        <dbReference type="RuleBase" id="RU361187"/>
    </source>
</evidence>
<evidence type="ECO:0000256" key="4">
    <source>
        <dbReference type="ARBA" id="ARBA00023295"/>
    </source>
</evidence>
<feature type="chain" id="PRO_5035297242" evidence="7">
    <location>
        <begin position="28"/>
        <end position="491"/>
    </location>
</feature>